<comment type="caution">
    <text evidence="3">The sequence shown here is derived from an EMBL/GenBank/DDBJ whole genome shotgun (WGS) entry which is preliminary data.</text>
</comment>
<dbReference type="Gene3D" id="3.40.50.150">
    <property type="entry name" value="Vaccinia Virus protein VP39"/>
    <property type="match status" value="1"/>
</dbReference>
<dbReference type="CDD" id="cd02440">
    <property type="entry name" value="AdoMet_MTases"/>
    <property type="match status" value="1"/>
</dbReference>
<dbReference type="PANTHER" id="PTHR43591">
    <property type="entry name" value="METHYLTRANSFERASE"/>
    <property type="match status" value="1"/>
</dbReference>
<feature type="compositionally biased region" description="Basic residues" evidence="2">
    <location>
        <begin position="53"/>
        <end position="69"/>
    </location>
</feature>
<sequence>MPSGSKTRESSHMSSSLVLAHRPKTSKADSANTGSSEKRRKITSSPTPTPTSHRSRHKSKSKSKSKSSTKHPQPAERVPSPLPPPAMPDFQEETASLTDSAKAFSYENGLRYHGYRPGSYSFPNDDTQQEIDRWAHVLSYNLCGKYFQSPVQSRLDKGAQVLDLGTGTGTWFESLADSYPNTSFEGIDLSHIQSPEVPPNVQFYVDDMEHEQGWDFDGRKFDFIFIRNTINSVRNRAELMRRAYDHLKPGGYFEVQDFDCAPGCDDGTVPENYALGSFFAYLAAGMDVRGSDLYGIRSVAAEMRAAGFKNVTDESRKCPIGEWAADQNRRFCGSLLSHCILTGLPGLSARPFAALGWTPTEIEVFLVSVREHVKTTAFHAYLPYRTVFGRKPR</sequence>
<dbReference type="Pfam" id="PF13489">
    <property type="entry name" value="Methyltransf_23"/>
    <property type="match status" value="1"/>
</dbReference>
<feature type="compositionally biased region" description="Basic and acidic residues" evidence="2">
    <location>
        <begin position="1"/>
        <end position="11"/>
    </location>
</feature>
<evidence type="ECO:0000256" key="1">
    <source>
        <dbReference type="ARBA" id="ARBA00038158"/>
    </source>
</evidence>
<name>A0A9P8V8Q4_9PEZI</name>
<feature type="region of interest" description="Disordered" evidence="2">
    <location>
        <begin position="1"/>
        <end position="97"/>
    </location>
</feature>
<dbReference type="GO" id="GO:0032259">
    <property type="term" value="P:methylation"/>
    <property type="evidence" value="ECO:0007669"/>
    <property type="project" value="UniProtKB-KW"/>
</dbReference>
<dbReference type="OrthoDB" id="2013972at2759"/>
<evidence type="ECO:0000313" key="4">
    <source>
        <dbReference type="Proteomes" id="UP000770015"/>
    </source>
</evidence>
<evidence type="ECO:0000256" key="2">
    <source>
        <dbReference type="SAM" id="MobiDB-lite"/>
    </source>
</evidence>
<protein>
    <submittedName>
        <fullName evidence="3">S-adenosyl-L-methionine-dependent methyltransferase</fullName>
    </submittedName>
</protein>
<organism evidence="3 4">
    <name type="scientific">Plectosphaerella plurivora</name>
    <dbReference type="NCBI Taxonomy" id="936078"/>
    <lineage>
        <taxon>Eukaryota</taxon>
        <taxon>Fungi</taxon>
        <taxon>Dikarya</taxon>
        <taxon>Ascomycota</taxon>
        <taxon>Pezizomycotina</taxon>
        <taxon>Sordariomycetes</taxon>
        <taxon>Hypocreomycetidae</taxon>
        <taxon>Glomerellales</taxon>
        <taxon>Plectosphaerellaceae</taxon>
        <taxon>Plectosphaerella</taxon>
    </lineage>
</organism>
<dbReference type="PANTHER" id="PTHR43591:SF10">
    <property type="entry name" value="ABC TRANSMEMBRANE TYPE-1 DOMAIN-CONTAINING PROTEIN-RELATED"/>
    <property type="match status" value="1"/>
</dbReference>
<feature type="compositionally biased region" description="Low complexity" evidence="2">
    <location>
        <begin position="43"/>
        <end position="52"/>
    </location>
</feature>
<keyword evidence="3" id="KW-0808">Transferase</keyword>
<evidence type="ECO:0000313" key="3">
    <source>
        <dbReference type="EMBL" id="KAH6681173.1"/>
    </source>
</evidence>
<keyword evidence="4" id="KW-1185">Reference proteome</keyword>
<dbReference type="Proteomes" id="UP000770015">
    <property type="component" value="Unassembled WGS sequence"/>
</dbReference>
<dbReference type="GO" id="GO:0008168">
    <property type="term" value="F:methyltransferase activity"/>
    <property type="evidence" value="ECO:0007669"/>
    <property type="project" value="UniProtKB-KW"/>
</dbReference>
<reference evidence="3" key="1">
    <citation type="journal article" date="2021" name="Nat. Commun.">
        <title>Genetic determinants of endophytism in the Arabidopsis root mycobiome.</title>
        <authorList>
            <person name="Mesny F."/>
            <person name="Miyauchi S."/>
            <person name="Thiergart T."/>
            <person name="Pickel B."/>
            <person name="Atanasova L."/>
            <person name="Karlsson M."/>
            <person name="Huettel B."/>
            <person name="Barry K.W."/>
            <person name="Haridas S."/>
            <person name="Chen C."/>
            <person name="Bauer D."/>
            <person name="Andreopoulos W."/>
            <person name="Pangilinan J."/>
            <person name="LaButti K."/>
            <person name="Riley R."/>
            <person name="Lipzen A."/>
            <person name="Clum A."/>
            <person name="Drula E."/>
            <person name="Henrissat B."/>
            <person name="Kohler A."/>
            <person name="Grigoriev I.V."/>
            <person name="Martin F.M."/>
            <person name="Hacquard S."/>
        </authorList>
    </citation>
    <scope>NUCLEOTIDE SEQUENCE</scope>
    <source>
        <strain evidence="3">MPI-SDFR-AT-0117</strain>
    </source>
</reference>
<keyword evidence="3" id="KW-0489">Methyltransferase</keyword>
<dbReference type="InterPro" id="IPR029063">
    <property type="entry name" value="SAM-dependent_MTases_sf"/>
</dbReference>
<dbReference type="AlphaFoldDB" id="A0A9P8V8Q4"/>
<proteinExistence type="inferred from homology"/>
<accession>A0A9P8V8Q4</accession>
<gene>
    <name evidence="3" type="ORF">F5X68DRAFT_212052</name>
</gene>
<dbReference type="SUPFAM" id="SSF53335">
    <property type="entry name" value="S-adenosyl-L-methionine-dependent methyltransferases"/>
    <property type="match status" value="1"/>
</dbReference>
<comment type="similarity">
    <text evidence="1">Belongs to the methyltransferase superfamily. LaeA methyltransferase family.</text>
</comment>
<dbReference type="EMBL" id="JAGSXJ010000019">
    <property type="protein sequence ID" value="KAH6681173.1"/>
    <property type="molecule type" value="Genomic_DNA"/>
</dbReference>